<feature type="chain" id="PRO_5003867489" description="Transmembrane protein 198" evidence="8">
    <location>
        <begin position="21"/>
        <end position="294"/>
    </location>
</feature>
<feature type="transmembrane region" description="Helical" evidence="7">
    <location>
        <begin position="236"/>
        <end position="255"/>
    </location>
</feature>
<comment type="similarity">
    <text evidence="2">Belongs to the TMEM198 family.</text>
</comment>
<organism evidence="10 11">
    <name type="scientific">Globisporangium ultimum (strain ATCC 200006 / CBS 805.95 / DAOM BR144)</name>
    <name type="common">Pythium ultimum</name>
    <dbReference type="NCBI Taxonomy" id="431595"/>
    <lineage>
        <taxon>Eukaryota</taxon>
        <taxon>Sar</taxon>
        <taxon>Stramenopiles</taxon>
        <taxon>Oomycota</taxon>
        <taxon>Peronosporomycetes</taxon>
        <taxon>Pythiales</taxon>
        <taxon>Pythiaceae</taxon>
        <taxon>Globisporangium</taxon>
    </lineage>
</organism>
<feature type="transmembrane region" description="Helical" evidence="7">
    <location>
        <begin position="104"/>
        <end position="124"/>
    </location>
</feature>
<reference evidence="11" key="1">
    <citation type="journal article" date="2010" name="Genome Biol.">
        <title>Genome sequence of the necrotrophic plant pathogen Pythium ultimum reveals original pathogenicity mechanisms and effector repertoire.</title>
        <authorList>
            <person name="Levesque C.A."/>
            <person name="Brouwer H."/>
            <person name="Cano L."/>
            <person name="Hamilton J.P."/>
            <person name="Holt C."/>
            <person name="Huitema E."/>
            <person name="Raffaele S."/>
            <person name="Robideau G.P."/>
            <person name="Thines M."/>
            <person name="Win J."/>
            <person name="Zerillo M.M."/>
            <person name="Beakes G.W."/>
            <person name="Boore J.L."/>
            <person name="Busam D."/>
            <person name="Dumas B."/>
            <person name="Ferriera S."/>
            <person name="Fuerstenberg S.I."/>
            <person name="Gachon C.M."/>
            <person name="Gaulin E."/>
            <person name="Govers F."/>
            <person name="Grenville-Briggs L."/>
            <person name="Horner N."/>
            <person name="Hostetler J."/>
            <person name="Jiang R.H."/>
            <person name="Johnson J."/>
            <person name="Krajaejun T."/>
            <person name="Lin H."/>
            <person name="Meijer H.J."/>
            <person name="Moore B."/>
            <person name="Morris P."/>
            <person name="Phuntmart V."/>
            <person name="Puiu D."/>
            <person name="Shetty J."/>
            <person name="Stajich J.E."/>
            <person name="Tripathy S."/>
            <person name="Wawra S."/>
            <person name="van West P."/>
            <person name="Whitty B.R."/>
            <person name="Coutinho P.M."/>
            <person name="Henrissat B."/>
            <person name="Martin F."/>
            <person name="Thomas P.D."/>
            <person name="Tyler B.M."/>
            <person name="De Vries R.P."/>
            <person name="Kamoun S."/>
            <person name="Yandell M."/>
            <person name="Tisserat N."/>
            <person name="Buell C.R."/>
        </authorList>
    </citation>
    <scope>NUCLEOTIDE SEQUENCE</scope>
    <source>
        <strain evidence="11">DAOM:BR144</strain>
    </source>
</reference>
<evidence type="ECO:0000256" key="7">
    <source>
        <dbReference type="SAM" id="Phobius"/>
    </source>
</evidence>
<evidence type="ECO:0000256" key="6">
    <source>
        <dbReference type="ARBA" id="ARBA00049737"/>
    </source>
</evidence>
<evidence type="ECO:0000256" key="4">
    <source>
        <dbReference type="ARBA" id="ARBA00022989"/>
    </source>
</evidence>
<feature type="transmembrane region" description="Helical" evidence="7">
    <location>
        <begin position="131"/>
        <end position="152"/>
    </location>
</feature>
<evidence type="ECO:0000259" key="9">
    <source>
        <dbReference type="Pfam" id="PF13886"/>
    </source>
</evidence>
<evidence type="ECO:0000313" key="10">
    <source>
        <dbReference type="EnsemblProtists" id="PYU1_T002437"/>
    </source>
</evidence>
<dbReference type="InterPro" id="IPR025256">
    <property type="entry name" value="TM7S3/TM198-like_dom"/>
</dbReference>
<protein>
    <recommendedName>
        <fullName evidence="6">Transmembrane protein 198</fullName>
    </recommendedName>
</protein>
<dbReference type="VEuPathDB" id="FungiDB:PYU1_G002434"/>
<keyword evidence="8" id="KW-0732">Signal</keyword>
<dbReference type="eggNOG" id="ENOG502T3SA">
    <property type="taxonomic scope" value="Eukaryota"/>
</dbReference>
<dbReference type="InParanoid" id="K3WBU6"/>
<feature type="domain" description="TM7S3/TM198-like" evidence="9">
    <location>
        <begin position="61"/>
        <end position="258"/>
    </location>
</feature>
<feature type="transmembrane region" description="Helical" evidence="7">
    <location>
        <begin position="78"/>
        <end position="98"/>
    </location>
</feature>
<evidence type="ECO:0000256" key="2">
    <source>
        <dbReference type="ARBA" id="ARBA00006244"/>
    </source>
</evidence>
<evidence type="ECO:0000256" key="8">
    <source>
        <dbReference type="SAM" id="SignalP"/>
    </source>
</evidence>
<evidence type="ECO:0000256" key="1">
    <source>
        <dbReference type="ARBA" id="ARBA00004141"/>
    </source>
</evidence>
<dbReference type="AlphaFoldDB" id="K3WBU6"/>
<accession>K3WBU6</accession>
<name>K3WBU6_GLOUD</name>
<dbReference type="PANTHER" id="PTHR31247">
    <property type="entry name" value="TRANSMEMBRANE PROTEIN 198 FAMILY MEMBER"/>
    <property type="match status" value="1"/>
</dbReference>
<dbReference type="OMA" id="MIGACIP"/>
<keyword evidence="5 7" id="KW-0472">Membrane</keyword>
<sequence>MRAAILPLLWITAALAHVNAAVLTPDSDSSKNATAHANAEAMGDLQHFGDIAERVAPIAGLLFGPVLCFFGYAWYTHIVLVAGFVFGGVLFSIAAYLVVQSYSLWASIFMVAAFFAGGLLVAAIMKQRQAIGTFAIGGGLGIGLAYITFCFADLSVSSDDLKPLLGGSAAVLALLFGALFVKFEKVAIIGFTSVCGAYCWCYGVGHFIGHFPTWRALYDYAWPEAFDHDSGENYPIAWWWVYLVVFLALVMWNLCVQCKRSEKDDDSTKSHAQQEMLANSPIDADDRHAGYQRV</sequence>
<evidence type="ECO:0000256" key="3">
    <source>
        <dbReference type="ARBA" id="ARBA00022692"/>
    </source>
</evidence>
<dbReference type="Proteomes" id="UP000019132">
    <property type="component" value="Unassembled WGS sequence"/>
</dbReference>
<dbReference type="HOGENOM" id="CLU_948268_0_0_1"/>
<evidence type="ECO:0000256" key="5">
    <source>
        <dbReference type="ARBA" id="ARBA00023136"/>
    </source>
</evidence>
<comment type="subcellular location">
    <subcellularLocation>
        <location evidence="1">Membrane</location>
        <topology evidence="1">Multi-pass membrane protein</topology>
    </subcellularLocation>
</comment>
<dbReference type="InterPro" id="IPR040236">
    <property type="entry name" value="TMEM198"/>
</dbReference>
<evidence type="ECO:0000313" key="11">
    <source>
        <dbReference type="Proteomes" id="UP000019132"/>
    </source>
</evidence>
<feature type="transmembrane region" description="Helical" evidence="7">
    <location>
        <begin position="164"/>
        <end position="181"/>
    </location>
</feature>
<reference evidence="10" key="3">
    <citation type="submission" date="2014-11" db="UniProtKB">
        <authorList>
            <consortium name="EnsemblProtists"/>
        </authorList>
    </citation>
    <scope>IDENTIFICATION</scope>
    <source>
        <strain evidence="10">DAOM BR144</strain>
    </source>
</reference>
<feature type="transmembrane region" description="Helical" evidence="7">
    <location>
        <begin position="55"/>
        <end position="73"/>
    </location>
</feature>
<proteinExistence type="inferred from homology"/>
<reference evidence="11" key="2">
    <citation type="submission" date="2010-04" db="EMBL/GenBank/DDBJ databases">
        <authorList>
            <person name="Buell R."/>
            <person name="Hamilton J."/>
            <person name="Hostetler J."/>
        </authorList>
    </citation>
    <scope>NUCLEOTIDE SEQUENCE [LARGE SCALE GENOMIC DNA]</scope>
    <source>
        <strain evidence="11">DAOM:BR144</strain>
    </source>
</reference>
<keyword evidence="3 7" id="KW-0812">Transmembrane</keyword>
<dbReference type="PANTHER" id="PTHR31247:SF5">
    <property type="entry name" value="DUF4203 DOMAIN-CONTAINING PROTEIN"/>
    <property type="match status" value="1"/>
</dbReference>
<keyword evidence="4 7" id="KW-1133">Transmembrane helix</keyword>
<dbReference type="GO" id="GO:0005886">
    <property type="term" value="C:plasma membrane"/>
    <property type="evidence" value="ECO:0007669"/>
    <property type="project" value="TreeGrafter"/>
</dbReference>
<dbReference type="EnsemblProtists" id="PYU1_T002437">
    <property type="protein sequence ID" value="PYU1_T002437"/>
    <property type="gene ID" value="PYU1_G002434"/>
</dbReference>
<keyword evidence="11" id="KW-1185">Reference proteome</keyword>
<feature type="signal peptide" evidence="8">
    <location>
        <begin position="1"/>
        <end position="20"/>
    </location>
</feature>
<dbReference type="Pfam" id="PF13886">
    <property type="entry name" value="TM7S3_TM198"/>
    <property type="match status" value="1"/>
</dbReference>
<feature type="transmembrane region" description="Helical" evidence="7">
    <location>
        <begin position="188"/>
        <end position="208"/>
    </location>
</feature>